<evidence type="ECO:0000313" key="3">
    <source>
        <dbReference type="EMBL" id="NXV58729.1"/>
    </source>
</evidence>
<accession>A0A7L3V483</accession>
<dbReference type="AlphaFoldDB" id="A0A7L3V483"/>
<dbReference type="InterPro" id="IPR003961">
    <property type="entry name" value="FN3_dom"/>
</dbReference>
<feature type="non-terminal residue" evidence="3">
    <location>
        <position position="1"/>
    </location>
</feature>
<dbReference type="Proteomes" id="UP000553862">
    <property type="component" value="Unassembled WGS sequence"/>
</dbReference>
<dbReference type="InterPro" id="IPR013783">
    <property type="entry name" value="Ig-like_fold"/>
</dbReference>
<keyword evidence="4" id="KW-1185">Reference proteome</keyword>
<sequence length="572" mass="63415">VSCWKKCNTSKPFHCSWPPLGPAGSTSYILTLCFEKHRLCRRFEAGTATSYIPPHSQVYIFDNTTAWVEARWGDQVRRTPNHTLHLNEAGECPRGQGWQPAPALETAKTTRNHLIFPVKLDLPAGMSFSKTGGQLRVRVPQLQCDSLKQPPQHEARFWKVGDSSWTQVKTLFAGAGMTCALGVNGTFVVQLRHKLPHWSSYWSDWSSNISEAILRRPVLSHQLGKLGRDGQRVLRLSWQVQWRLWGLSWVSPTISPPESPSFPPQPVLMEQKDVTYKLDITMVACGCAESDEEHSVALGGEVTEHNLTLSGAEYEILLTAENAAGRGPAQHLRVPAEQHADLSFKEISVDGSTVTALWEAPWPGEAFCFEQQTLAEPPKQGVCIQQEFPANSTHPQRGKGAPQDPAVPPQPGSEARGCHRLAVHGWDTERGWATFALWHRYTGNDSLDVPFNISTGDSEAVLRWEPSPRAACPSALAKYLVCHMAEGDNVTYSEVEATASNYTLQNLQPGTGYRVGVWEVTEDSESTCSAWWPFQTRALGPQGALWRGNLNYLGIWLGVPAAAAIYHLSKKR</sequence>
<feature type="domain" description="Fibronectin type-III" evidence="2">
    <location>
        <begin position="443"/>
        <end position="539"/>
    </location>
</feature>
<evidence type="ECO:0000313" key="4">
    <source>
        <dbReference type="Proteomes" id="UP000553862"/>
    </source>
</evidence>
<dbReference type="CDD" id="cd00063">
    <property type="entry name" value="FN3"/>
    <property type="match status" value="1"/>
</dbReference>
<comment type="caution">
    <text evidence="3">The sequence shown here is derived from an EMBL/GenBank/DDBJ whole genome shotgun (WGS) entry which is preliminary data.</text>
</comment>
<name>A0A7L3V483_MOLAT</name>
<dbReference type="SUPFAM" id="SSF49265">
    <property type="entry name" value="Fibronectin type III"/>
    <property type="match status" value="1"/>
</dbReference>
<dbReference type="EMBL" id="VZUF01141230">
    <property type="protein sequence ID" value="NXV58729.1"/>
    <property type="molecule type" value="Genomic_DNA"/>
</dbReference>
<organism evidence="3 4">
    <name type="scientific">Molothrus ater</name>
    <name type="common">Brown-headed cowbird</name>
    <dbReference type="NCBI Taxonomy" id="84834"/>
    <lineage>
        <taxon>Eukaryota</taxon>
        <taxon>Metazoa</taxon>
        <taxon>Chordata</taxon>
        <taxon>Craniata</taxon>
        <taxon>Vertebrata</taxon>
        <taxon>Euteleostomi</taxon>
        <taxon>Archelosauria</taxon>
        <taxon>Archosauria</taxon>
        <taxon>Dinosauria</taxon>
        <taxon>Saurischia</taxon>
        <taxon>Theropoda</taxon>
        <taxon>Coelurosauria</taxon>
        <taxon>Aves</taxon>
        <taxon>Neognathae</taxon>
        <taxon>Neoaves</taxon>
        <taxon>Telluraves</taxon>
        <taxon>Australaves</taxon>
        <taxon>Passeriformes</taxon>
        <taxon>Passeroidea</taxon>
        <taxon>Icteridae</taxon>
        <taxon>Molothrus</taxon>
    </lineage>
</organism>
<feature type="non-terminal residue" evidence="3">
    <location>
        <position position="572"/>
    </location>
</feature>
<dbReference type="Gene3D" id="2.60.40.10">
    <property type="entry name" value="Immunoglobulins"/>
    <property type="match status" value="2"/>
</dbReference>
<proteinExistence type="predicted"/>
<feature type="region of interest" description="Disordered" evidence="1">
    <location>
        <begin position="390"/>
        <end position="416"/>
    </location>
</feature>
<reference evidence="3 4" key="1">
    <citation type="submission" date="2019-09" db="EMBL/GenBank/DDBJ databases">
        <title>Bird 10,000 Genomes (B10K) Project - Family phase.</title>
        <authorList>
            <person name="Zhang G."/>
        </authorList>
    </citation>
    <scope>NUCLEOTIDE SEQUENCE [LARGE SCALE GENOMIC DNA]</scope>
    <source>
        <strain evidence="3">OUT-0049</strain>
        <tissue evidence="3">Muscle</tissue>
    </source>
</reference>
<evidence type="ECO:0000259" key="2">
    <source>
        <dbReference type="PROSITE" id="PS50853"/>
    </source>
</evidence>
<gene>
    <name evidence="3" type="primary">Il12rb1</name>
    <name evidence="3" type="ORF">MOLATE_R03178</name>
</gene>
<dbReference type="Pfam" id="PF00041">
    <property type="entry name" value="fn3"/>
    <property type="match status" value="1"/>
</dbReference>
<dbReference type="InterPro" id="IPR036116">
    <property type="entry name" value="FN3_sf"/>
</dbReference>
<evidence type="ECO:0000256" key="1">
    <source>
        <dbReference type="SAM" id="MobiDB-lite"/>
    </source>
</evidence>
<protein>
    <submittedName>
        <fullName evidence="3">I12R1 protein</fullName>
    </submittedName>
</protein>
<dbReference type="PROSITE" id="PS50853">
    <property type="entry name" value="FN3"/>
    <property type="match status" value="1"/>
</dbReference>